<reference evidence="1 2" key="1">
    <citation type="journal article" date="2022" name="ISME Commun">
        <title>Vulcanimicrobium alpinus gen. nov. sp. nov., the first cultivated representative of the candidate phylum 'Eremiobacterota', is a metabolically versatile aerobic anoxygenic phototroph.</title>
        <authorList>
            <person name="Yabe S."/>
            <person name="Muto K."/>
            <person name="Abe K."/>
            <person name="Yokota A."/>
            <person name="Staudigel H."/>
            <person name="Tebo B.M."/>
        </authorList>
    </citation>
    <scope>NUCLEOTIDE SEQUENCE [LARGE SCALE GENOMIC DNA]</scope>
    <source>
        <strain evidence="1 2">WC8-2</strain>
    </source>
</reference>
<keyword evidence="2" id="KW-1185">Reference proteome</keyword>
<organism evidence="1 2">
    <name type="scientific">Vulcanimicrobium alpinum</name>
    <dbReference type="NCBI Taxonomy" id="3016050"/>
    <lineage>
        <taxon>Bacteria</taxon>
        <taxon>Bacillati</taxon>
        <taxon>Vulcanimicrobiota</taxon>
        <taxon>Vulcanimicrobiia</taxon>
        <taxon>Vulcanimicrobiales</taxon>
        <taxon>Vulcanimicrobiaceae</taxon>
        <taxon>Vulcanimicrobium</taxon>
    </lineage>
</organism>
<dbReference type="KEGG" id="vab:WPS_30510"/>
<dbReference type="Proteomes" id="UP001317532">
    <property type="component" value="Chromosome"/>
</dbReference>
<accession>A0AAN1XYL3</accession>
<evidence type="ECO:0000313" key="2">
    <source>
        <dbReference type="Proteomes" id="UP001317532"/>
    </source>
</evidence>
<name>A0AAN1XYL3_UNVUL</name>
<evidence type="ECO:0000313" key="1">
    <source>
        <dbReference type="EMBL" id="BDE07775.1"/>
    </source>
</evidence>
<sequence length="64" mass="6660">MLLSVADADCITLLSISGIRKTSIVRQIGRLSSMAGPRRCIGGVYRPRGAVSRAANDGRTAAGD</sequence>
<gene>
    <name evidence="1" type="ORF">WPS_30510</name>
</gene>
<proteinExistence type="predicted"/>
<protein>
    <submittedName>
        <fullName evidence="1">Uncharacterized protein</fullName>
    </submittedName>
</protein>
<dbReference type="AlphaFoldDB" id="A0AAN1XYL3"/>
<dbReference type="EMBL" id="AP025523">
    <property type="protein sequence ID" value="BDE07775.1"/>
    <property type="molecule type" value="Genomic_DNA"/>
</dbReference>